<keyword evidence="3" id="KW-1185">Reference proteome</keyword>
<proteinExistence type="predicted"/>
<comment type="caution">
    <text evidence="2">The sequence shown here is derived from an EMBL/GenBank/DDBJ whole genome shotgun (WGS) entry which is preliminary data.</text>
</comment>
<reference evidence="3" key="1">
    <citation type="submission" date="2017-03" db="EMBL/GenBank/DDBJ databases">
        <title>Genomes of endolithic fungi from Antarctica.</title>
        <authorList>
            <person name="Coleine C."/>
            <person name="Masonjones S."/>
            <person name="Stajich J.E."/>
        </authorList>
    </citation>
    <scope>NUCLEOTIDE SEQUENCE [LARGE SCALE GENOMIC DNA]</scope>
    <source>
        <strain evidence="3">CCFEE 5527</strain>
    </source>
</reference>
<dbReference type="AlphaFoldDB" id="A0A1V8SLA1"/>
<dbReference type="PROSITE" id="PS51186">
    <property type="entry name" value="GNAT"/>
    <property type="match status" value="1"/>
</dbReference>
<gene>
    <name evidence="2" type="ORF">B0A48_14793</name>
</gene>
<dbReference type="Gene3D" id="3.40.630.30">
    <property type="match status" value="1"/>
</dbReference>
<dbReference type="OrthoDB" id="2115692at2759"/>
<dbReference type="Proteomes" id="UP000192596">
    <property type="component" value="Unassembled WGS sequence"/>
</dbReference>
<dbReference type="InterPro" id="IPR016181">
    <property type="entry name" value="Acyl_CoA_acyltransferase"/>
</dbReference>
<dbReference type="PANTHER" id="PTHR42791">
    <property type="entry name" value="GNAT FAMILY ACETYLTRANSFERASE"/>
    <property type="match status" value="1"/>
</dbReference>
<dbReference type="Pfam" id="PF13508">
    <property type="entry name" value="Acetyltransf_7"/>
    <property type="match status" value="1"/>
</dbReference>
<dbReference type="InterPro" id="IPR000182">
    <property type="entry name" value="GNAT_dom"/>
</dbReference>
<organism evidence="2 3">
    <name type="scientific">Cryoendolithus antarcticus</name>
    <dbReference type="NCBI Taxonomy" id="1507870"/>
    <lineage>
        <taxon>Eukaryota</taxon>
        <taxon>Fungi</taxon>
        <taxon>Dikarya</taxon>
        <taxon>Ascomycota</taxon>
        <taxon>Pezizomycotina</taxon>
        <taxon>Dothideomycetes</taxon>
        <taxon>Dothideomycetidae</taxon>
        <taxon>Cladosporiales</taxon>
        <taxon>Cladosporiaceae</taxon>
        <taxon>Cryoendolithus</taxon>
    </lineage>
</organism>
<dbReference type="STRING" id="1507870.A0A1V8SLA1"/>
<dbReference type="CDD" id="cd04301">
    <property type="entry name" value="NAT_SF"/>
    <property type="match status" value="1"/>
</dbReference>
<sequence>MPFREATYADIIPASHILARAFKDDGFMGKYLHPHLDRYPGDLQKRYVRSLRAQWASMDAENKLFVSYKPTPDGKGEECLTGVAGWTRRRAVTKPASWSTHAWKTGFTYVNKVDEYFNPDRAADPEKHKIFEKLAPYSKHHWTGSRAEVWYLNVIGVDPAFEGQGIGRELVAWGFEQAKQDGVGTSCIAASGRDEFYRRCGFDVQDGISGDAGPDEELRKEVRGIGGGMVHFWDGGKQPVGVKKYGEA</sequence>
<name>A0A1V8SLA1_9PEZI</name>
<evidence type="ECO:0000259" key="1">
    <source>
        <dbReference type="PROSITE" id="PS51186"/>
    </source>
</evidence>
<protein>
    <recommendedName>
        <fullName evidence="1">N-acetyltransferase domain-containing protein</fullName>
    </recommendedName>
</protein>
<accession>A0A1V8SLA1</accession>
<dbReference type="GO" id="GO:0016747">
    <property type="term" value="F:acyltransferase activity, transferring groups other than amino-acyl groups"/>
    <property type="evidence" value="ECO:0007669"/>
    <property type="project" value="InterPro"/>
</dbReference>
<dbReference type="SUPFAM" id="SSF55729">
    <property type="entry name" value="Acyl-CoA N-acyltransferases (Nat)"/>
    <property type="match status" value="1"/>
</dbReference>
<evidence type="ECO:0000313" key="3">
    <source>
        <dbReference type="Proteomes" id="UP000192596"/>
    </source>
</evidence>
<evidence type="ECO:0000313" key="2">
    <source>
        <dbReference type="EMBL" id="OQN99651.1"/>
    </source>
</evidence>
<dbReference type="InParanoid" id="A0A1V8SLA1"/>
<dbReference type="EMBL" id="NAJO01000039">
    <property type="protein sequence ID" value="OQN99651.1"/>
    <property type="molecule type" value="Genomic_DNA"/>
</dbReference>
<feature type="domain" description="N-acetyltransferase" evidence="1">
    <location>
        <begin position="148"/>
        <end position="223"/>
    </location>
</feature>
<dbReference type="InterPro" id="IPR052523">
    <property type="entry name" value="Trichothecene_AcTrans"/>
</dbReference>
<dbReference type="PANTHER" id="PTHR42791:SF16">
    <property type="entry name" value="N-ACETYLTRANSFERASE DOMAIN-CONTAINING PROTEIN"/>
    <property type="match status" value="1"/>
</dbReference>